<dbReference type="RefSeq" id="WP_116684842.1">
    <property type="nucleotide sequence ID" value="NZ_QURL01000012.1"/>
</dbReference>
<dbReference type="Proteomes" id="UP000264310">
    <property type="component" value="Unassembled WGS sequence"/>
</dbReference>
<organism evidence="1 2">
    <name type="scientific">Fulvimarina endophytica</name>
    <dbReference type="NCBI Taxonomy" id="2293836"/>
    <lineage>
        <taxon>Bacteria</taxon>
        <taxon>Pseudomonadati</taxon>
        <taxon>Pseudomonadota</taxon>
        <taxon>Alphaproteobacteria</taxon>
        <taxon>Hyphomicrobiales</taxon>
        <taxon>Aurantimonadaceae</taxon>
        <taxon>Fulvimarina</taxon>
    </lineage>
</organism>
<proteinExistence type="predicted"/>
<accession>A0A371WY22</accession>
<dbReference type="OrthoDB" id="7864649at2"/>
<comment type="caution">
    <text evidence="1">The sequence shown here is derived from an EMBL/GenBank/DDBJ whole genome shotgun (WGS) entry which is preliminary data.</text>
</comment>
<evidence type="ECO:0000313" key="1">
    <source>
        <dbReference type="EMBL" id="RFC61900.1"/>
    </source>
</evidence>
<dbReference type="EMBL" id="QURL01000012">
    <property type="protein sequence ID" value="RFC61900.1"/>
    <property type="molecule type" value="Genomic_DNA"/>
</dbReference>
<name>A0A371WY22_9HYPH</name>
<dbReference type="AlphaFoldDB" id="A0A371WY22"/>
<sequence>MADDLGDIWNSGTKMIGRAIGRIVSIETGSHVGFLYQWNTGETEEAWFEEPEERYSYEMFGVNTGERAEAA</sequence>
<gene>
    <name evidence="1" type="ORF">DYI37_18930</name>
</gene>
<protein>
    <submittedName>
        <fullName evidence="1">Uncharacterized protein</fullName>
    </submittedName>
</protein>
<reference evidence="1 2" key="1">
    <citation type="submission" date="2018-08" db="EMBL/GenBank/DDBJ databases">
        <title>Fulvimarina sp. 85, whole genome shotgun sequence.</title>
        <authorList>
            <person name="Tuo L."/>
        </authorList>
    </citation>
    <scope>NUCLEOTIDE SEQUENCE [LARGE SCALE GENOMIC DNA]</scope>
    <source>
        <strain evidence="1 2">85</strain>
    </source>
</reference>
<evidence type="ECO:0000313" key="2">
    <source>
        <dbReference type="Proteomes" id="UP000264310"/>
    </source>
</evidence>
<keyword evidence="2" id="KW-1185">Reference proteome</keyword>